<feature type="compositionally biased region" description="Low complexity" evidence="1">
    <location>
        <begin position="61"/>
        <end position="72"/>
    </location>
</feature>
<evidence type="ECO:0000256" key="1">
    <source>
        <dbReference type="SAM" id="MobiDB-lite"/>
    </source>
</evidence>
<keyword evidence="2" id="KW-0472">Membrane</keyword>
<dbReference type="EnsemblPlants" id="ONIVA11G07010.6">
    <property type="protein sequence ID" value="ONIVA11G07010.6"/>
    <property type="gene ID" value="ONIVA11G07010"/>
</dbReference>
<feature type="region of interest" description="Disordered" evidence="1">
    <location>
        <begin position="52"/>
        <end position="134"/>
    </location>
</feature>
<keyword evidence="2" id="KW-1133">Transmembrane helix</keyword>
<evidence type="ECO:0000256" key="2">
    <source>
        <dbReference type="SAM" id="Phobius"/>
    </source>
</evidence>
<keyword evidence="2" id="KW-0812">Transmembrane</keyword>
<dbReference type="HOGENOM" id="CLU_1901645_0_0_1"/>
<proteinExistence type="predicted"/>
<protein>
    <submittedName>
        <fullName evidence="3">Uncharacterized protein</fullName>
    </submittedName>
</protein>
<reference evidence="3" key="2">
    <citation type="submission" date="2018-04" db="EMBL/GenBank/DDBJ databases">
        <title>OnivRS2 (Oryza nivara Reference Sequence Version 2).</title>
        <authorList>
            <person name="Zhang J."/>
            <person name="Kudrna D."/>
            <person name="Lee S."/>
            <person name="Talag J."/>
            <person name="Rajasekar S."/>
            <person name="Welchert J."/>
            <person name="Hsing Y.-I."/>
            <person name="Wing R.A."/>
        </authorList>
    </citation>
    <scope>NUCLEOTIDE SEQUENCE [LARGE SCALE GENOMIC DNA]</scope>
    <source>
        <strain evidence="3">SL10</strain>
    </source>
</reference>
<feature type="transmembrane region" description="Helical" evidence="2">
    <location>
        <begin position="21"/>
        <end position="42"/>
    </location>
</feature>
<name>A0A0E0IZS1_ORYNI</name>
<dbReference type="AlphaFoldDB" id="A0A0E0IZS1"/>
<accession>A0A0E0IZS1</accession>
<evidence type="ECO:0000313" key="3">
    <source>
        <dbReference type="EnsemblPlants" id="ONIVA11G07010.6"/>
    </source>
</evidence>
<reference evidence="3" key="1">
    <citation type="submission" date="2015-04" db="UniProtKB">
        <authorList>
            <consortium name="EnsemblPlants"/>
        </authorList>
    </citation>
    <scope>IDENTIFICATION</scope>
    <source>
        <strain evidence="3">SL10</strain>
    </source>
</reference>
<keyword evidence="4" id="KW-1185">Reference proteome</keyword>
<sequence>IIYFYQKFTAQIFTRKKQIKSIFANLILQLITQIIIQFHSYWAHEACYVGGPREERRPARRTSPSSGVSIHTPYPPTLLPLIPSLSCPHARPRGGDRRRTSPPLPRRGAGLAGGAQHRRQIHVEHRGRSRTGRG</sequence>
<dbReference type="Gramene" id="ONIVA11G07010.6">
    <property type="protein sequence ID" value="ONIVA11G07010.6"/>
    <property type="gene ID" value="ONIVA11G07010"/>
</dbReference>
<dbReference type="Proteomes" id="UP000006591">
    <property type="component" value="Chromosome 11"/>
</dbReference>
<evidence type="ECO:0000313" key="4">
    <source>
        <dbReference type="Proteomes" id="UP000006591"/>
    </source>
</evidence>
<organism evidence="3">
    <name type="scientific">Oryza nivara</name>
    <name type="common">Indian wild rice</name>
    <name type="synonym">Oryza sativa f. spontanea</name>
    <dbReference type="NCBI Taxonomy" id="4536"/>
    <lineage>
        <taxon>Eukaryota</taxon>
        <taxon>Viridiplantae</taxon>
        <taxon>Streptophyta</taxon>
        <taxon>Embryophyta</taxon>
        <taxon>Tracheophyta</taxon>
        <taxon>Spermatophyta</taxon>
        <taxon>Magnoliopsida</taxon>
        <taxon>Liliopsida</taxon>
        <taxon>Poales</taxon>
        <taxon>Poaceae</taxon>
        <taxon>BOP clade</taxon>
        <taxon>Oryzoideae</taxon>
        <taxon>Oryzeae</taxon>
        <taxon>Oryzinae</taxon>
        <taxon>Oryza</taxon>
    </lineage>
</organism>
<feature type="compositionally biased region" description="Low complexity" evidence="1">
    <location>
        <begin position="79"/>
        <end position="89"/>
    </location>
</feature>